<feature type="domain" description="At3g06530-like ARM-repeats" evidence="3">
    <location>
        <begin position="518"/>
        <end position="578"/>
    </location>
</feature>
<dbReference type="SUPFAM" id="SSF48371">
    <property type="entry name" value="ARM repeat"/>
    <property type="match status" value="1"/>
</dbReference>
<dbReference type="Pfam" id="PF24477">
    <property type="entry name" value="ARM_At3g06530"/>
    <property type="match status" value="2"/>
</dbReference>
<dbReference type="Proteomes" id="UP000807159">
    <property type="component" value="Chromosome 3"/>
</dbReference>
<dbReference type="GO" id="GO:0032040">
    <property type="term" value="C:small-subunit processome"/>
    <property type="evidence" value="ECO:0007669"/>
    <property type="project" value="TreeGrafter"/>
</dbReference>
<evidence type="ECO:0000313" key="5">
    <source>
        <dbReference type="Proteomes" id="UP000807159"/>
    </source>
</evidence>
<evidence type="ECO:0000259" key="2">
    <source>
        <dbReference type="Pfam" id="PF23243"/>
    </source>
</evidence>
<dbReference type="Pfam" id="PF23243">
    <property type="entry name" value="HEAT_HEATR1"/>
    <property type="match status" value="1"/>
</dbReference>
<dbReference type="GO" id="GO:0000462">
    <property type="term" value="P:maturation of SSU-rRNA from tricistronic rRNA transcript (SSU-rRNA, 5.8S rRNA, LSU-rRNA)"/>
    <property type="evidence" value="ECO:0007669"/>
    <property type="project" value="TreeGrafter"/>
</dbReference>
<evidence type="ECO:0000259" key="3">
    <source>
        <dbReference type="Pfam" id="PF24477"/>
    </source>
</evidence>
<dbReference type="InterPro" id="IPR056473">
    <property type="entry name" value="HEAT_Utp10/HEAT1"/>
</dbReference>
<keyword evidence="5" id="KW-1185">Reference proteome</keyword>
<feature type="domain" description="Utp10/HEAT1 HEAT-repeats" evidence="2">
    <location>
        <begin position="1211"/>
        <end position="1401"/>
    </location>
</feature>
<evidence type="ECO:0008006" key="6">
    <source>
        <dbReference type="Google" id="ProtNLM"/>
    </source>
</evidence>
<dbReference type="InterPro" id="IPR022125">
    <property type="entry name" value="U3snoRNP10_N"/>
</dbReference>
<evidence type="ECO:0000259" key="1">
    <source>
        <dbReference type="Pfam" id="PF12397"/>
    </source>
</evidence>
<comment type="caution">
    <text evidence="4">The sequence shown here is derived from an EMBL/GenBank/DDBJ whole genome shotgun (WGS) entry which is preliminary data.</text>
</comment>
<dbReference type="EMBL" id="JACEGQ020000003">
    <property type="protein sequence ID" value="KAH8513123.1"/>
    <property type="molecule type" value="Genomic_DNA"/>
</dbReference>
<dbReference type="Pfam" id="PF12397">
    <property type="entry name" value="U3snoRNP10"/>
    <property type="match status" value="1"/>
</dbReference>
<organism evidence="4 5">
    <name type="scientific">Populus deltoides</name>
    <name type="common">Eastern poplar</name>
    <name type="synonym">Eastern cottonwood</name>
    <dbReference type="NCBI Taxonomy" id="3696"/>
    <lineage>
        <taxon>Eukaryota</taxon>
        <taxon>Viridiplantae</taxon>
        <taxon>Streptophyta</taxon>
        <taxon>Embryophyta</taxon>
        <taxon>Tracheophyta</taxon>
        <taxon>Spermatophyta</taxon>
        <taxon>Magnoliopsida</taxon>
        <taxon>eudicotyledons</taxon>
        <taxon>Gunneridae</taxon>
        <taxon>Pentapetalae</taxon>
        <taxon>rosids</taxon>
        <taxon>fabids</taxon>
        <taxon>Malpighiales</taxon>
        <taxon>Salicaceae</taxon>
        <taxon>Saliceae</taxon>
        <taxon>Populus</taxon>
    </lineage>
</organism>
<dbReference type="GO" id="GO:0030515">
    <property type="term" value="F:snoRNA binding"/>
    <property type="evidence" value="ECO:0007669"/>
    <property type="project" value="TreeGrafter"/>
</dbReference>
<dbReference type="GO" id="GO:0045943">
    <property type="term" value="P:positive regulation of transcription by RNA polymerase I"/>
    <property type="evidence" value="ECO:0007669"/>
    <property type="project" value="TreeGrafter"/>
</dbReference>
<sequence>MTGEENKHINSTISSYLRLLSGHLQLPASLRTLEYLIRRYKIHVYNFEDLILCSLPYHDTHAFVRIVQLIDTRNGKWKFLDGVKKHQVHTPPRNVMVQQCVRDMGVLEALCNYASPAKKFQPSRPVVSFCTAVVIEVLGSITTVNTDVVQRILPFVISGLQPGSKGGSDHKAAALMIVCLLANKVSLSPKLVKSLMRSIAEMVQKDASKSTDLQWFRLSIMALINLVQLQSIDVFPKKVLEILKETREIAGVLMRLSKEFNIDRFLAVLLEALVDNSSSDDTYHHVLVSILETVPIKNFVDRVVSKVLLSCMKMSQKNSNPSSQSGSWAKDILMVINKIYPFELHQAVQKFLEDTKVQSKNDDAVFEICKMLDGNLDMSASISDSKIWLALHHPKRLVTIQDAVLCQLRDDDLTVVQAALSLKGLSEIISPSDLLKALDGVLKKCVSTLRSGASDKAALANDVAIAFLKTAVSTFHDQIDYSKKLAAMMFPLLLIFQKTQRLNLEVLELVKEVKWPFYNDLTAVSSEVVKLQQEVISSINMKIVNGLAETFSTHPGEYMTWLVDSSSDCTVSKTLLLLLGGLKAGYSDVSDCLIEVLAKALCLFHIVMILYVLNPEQFTIQALHKKHVKVLDSISPYHGLGSASGLTGRSLFEPFYARHQTEWELQSAVVSGNEFNNEMLQWDCGRFLDQLFDTDLKALNINILICTFWRLLEAFPSMSKHFFKEHLHYLVTKCKISPIDFLSGFYTNEDISITVQVESLHCLAFLCSEPDDRLLLQLLFNFPSLLVPLASDSQDLRIASMGCIEGNSLLVPQNVEQRFDQSTKEKILAFVLGSGLQLSSFAKMMIISLLKGMGSTLLHVKEAESLLSHLLKRRRQYYFEVDRSSQKLSKTEVKILCLLLEVCAMPPSLEGHACEDYLLKALQLVGLSSEEFAIIGPCITVLQKLSAPLYSGLTTEKQELLFRELVILFRNANGDIQNATREALMRLNITCSTVVHTINFIFEQESRIGGSASGKKKRKSIVHQTSTLDGDVVCKVENALCLLSSLLDILILKKDITSREHLIGPLFKLLEKIFSDDWMPAQDENWIKASYGVSQTGSSTICYTQQTLLLVLEDIISSLNNVIPLKDDITNKINIKLLIMCARSAKHGVVRNHVFSLLSSIVKVVPENIMGYILDIFTVAGESTVSQTDSHSQHVFEDLISAVVPCWLAETCNTDKLLQVFVNVLPKIAEHRRLSIVVYLLRTLGEHNSLASLLALLFRSLVSRKGLSLLDETNDLTSSAEREWEYAFAIRICEQYSCRIWLHSLVPLLQLIGAGNSCQEMFMELLFATEFILHKLEDPEFSFKLDSSEDSDKIQETLQELLEHVVRLSQLSDLRRKQINVPVRVRKEMKECMHGVLRSTTAVMIPSAYFRGIISLLCNSDGNVKKKALGLLSETLKKRRVN</sequence>
<gene>
    <name evidence="4" type="ORF">H0E87_006423</name>
</gene>
<feature type="domain" description="U3 small nucleolar RNA-associated protein 10 N-terminal" evidence="1">
    <location>
        <begin position="148"/>
        <end position="273"/>
    </location>
</feature>
<dbReference type="GO" id="GO:0034455">
    <property type="term" value="C:t-UTP complex"/>
    <property type="evidence" value="ECO:0007669"/>
    <property type="project" value="TreeGrafter"/>
</dbReference>
<evidence type="ECO:0000313" key="4">
    <source>
        <dbReference type="EMBL" id="KAH8513123.1"/>
    </source>
</evidence>
<dbReference type="InterPro" id="IPR016024">
    <property type="entry name" value="ARM-type_fold"/>
</dbReference>
<dbReference type="PANTHER" id="PTHR13457">
    <property type="entry name" value="BAP28"/>
    <property type="match status" value="1"/>
</dbReference>
<dbReference type="GO" id="GO:0030686">
    <property type="term" value="C:90S preribosome"/>
    <property type="evidence" value="ECO:0007669"/>
    <property type="project" value="TreeGrafter"/>
</dbReference>
<dbReference type="PANTHER" id="PTHR13457:SF1">
    <property type="entry name" value="HEAT REPEAT-CONTAINING PROTEIN 1"/>
    <property type="match status" value="1"/>
</dbReference>
<proteinExistence type="predicted"/>
<name>A0A8T2Z6Q5_POPDE</name>
<feature type="domain" description="At3g06530-like ARM-repeats" evidence="3">
    <location>
        <begin position="650"/>
        <end position="718"/>
    </location>
</feature>
<dbReference type="InterPro" id="IPR040191">
    <property type="entry name" value="UTP10"/>
</dbReference>
<reference evidence="4" key="1">
    <citation type="journal article" date="2021" name="J. Hered.">
        <title>Genome Assembly of Salicaceae Populus deltoides (Eastern Cottonwood) I-69 Based on Nanopore Sequencing and Hi-C Technologies.</title>
        <authorList>
            <person name="Bai S."/>
            <person name="Wu H."/>
            <person name="Zhang J."/>
            <person name="Pan Z."/>
            <person name="Zhao W."/>
            <person name="Li Z."/>
            <person name="Tong C."/>
        </authorList>
    </citation>
    <scope>NUCLEOTIDE SEQUENCE</scope>
    <source>
        <tissue evidence="4">Leaf</tissue>
    </source>
</reference>
<protein>
    <recommendedName>
        <fullName evidence="6">ARM repeat superfamily protein</fullName>
    </recommendedName>
</protein>
<accession>A0A8T2Z6Q5</accession>
<dbReference type="InterPro" id="IPR056384">
    <property type="entry name" value="ARM_At3g06530"/>
</dbReference>